<keyword evidence="6" id="KW-1185">Reference proteome</keyword>
<dbReference type="Proteomes" id="UP001256827">
    <property type="component" value="Chromosome"/>
</dbReference>
<evidence type="ECO:0000256" key="3">
    <source>
        <dbReference type="ARBA" id="ARBA00023163"/>
    </source>
</evidence>
<gene>
    <name evidence="5" type="ORF">RGB73_25250</name>
</gene>
<reference evidence="5 6" key="1">
    <citation type="submission" date="2023-09" db="EMBL/GenBank/DDBJ databases">
        <title>Complete Genome and Methylome dissection of Bacillus brevis NEB573 original source of BbsI restriction endonuclease.</title>
        <authorList>
            <person name="Fomenkov A."/>
            <person name="Roberts R.D."/>
        </authorList>
    </citation>
    <scope>NUCLEOTIDE SEQUENCE [LARGE SCALE GENOMIC DNA]</scope>
    <source>
        <strain evidence="5 6">NEB573</strain>
    </source>
</reference>
<keyword evidence="1" id="KW-0805">Transcription regulation</keyword>
<evidence type="ECO:0000313" key="6">
    <source>
        <dbReference type="Proteomes" id="UP001256827"/>
    </source>
</evidence>
<dbReference type="InterPro" id="IPR036388">
    <property type="entry name" value="WH-like_DNA-bd_sf"/>
</dbReference>
<evidence type="ECO:0000259" key="4">
    <source>
        <dbReference type="PROSITE" id="PS51118"/>
    </source>
</evidence>
<dbReference type="InterPro" id="IPR002577">
    <property type="entry name" value="HTH_HxlR"/>
</dbReference>
<dbReference type="PANTHER" id="PTHR33204:SF29">
    <property type="entry name" value="TRANSCRIPTIONAL REGULATOR"/>
    <property type="match status" value="1"/>
</dbReference>
<evidence type="ECO:0000256" key="1">
    <source>
        <dbReference type="ARBA" id="ARBA00023015"/>
    </source>
</evidence>
<evidence type="ECO:0000256" key="2">
    <source>
        <dbReference type="ARBA" id="ARBA00023125"/>
    </source>
</evidence>
<keyword evidence="2" id="KW-0238">DNA-binding</keyword>
<proteinExistence type="predicted"/>
<dbReference type="RefSeq" id="WP_310774537.1">
    <property type="nucleotide sequence ID" value="NZ_CP134050.1"/>
</dbReference>
<sequence>MAQLENVVCPTSVTLSLIDGKWKIYILWHLGKNGIMRFSDLRRTLPQISHKVLTSQLRELAEDKLVHREVIPDIPPKVEYSLTETGKTLVPLLIQMNKWARAHKLNLQNAELHSF</sequence>
<dbReference type="Pfam" id="PF01638">
    <property type="entry name" value="HxlR"/>
    <property type="match status" value="1"/>
</dbReference>
<dbReference type="InterPro" id="IPR036390">
    <property type="entry name" value="WH_DNA-bd_sf"/>
</dbReference>
<keyword evidence="3" id="KW-0804">Transcription</keyword>
<dbReference type="Gene3D" id="1.10.10.10">
    <property type="entry name" value="Winged helix-like DNA-binding domain superfamily/Winged helix DNA-binding domain"/>
    <property type="match status" value="1"/>
</dbReference>
<evidence type="ECO:0000313" key="5">
    <source>
        <dbReference type="EMBL" id="WNC17816.1"/>
    </source>
</evidence>
<dbReference type="SUPFAM" id="SSF46785">
    <property type="entry name" value="Winged helix' DNA-binding domain"/>
    <property type="match status" value="1"/>
</dbReference>
<dbReference type="PROSITE" id="PS51118">
    <property type="entry name" value="HTH_HXLR"/>
    <property type="match status" value="1"/>
</dbReference>
<name>A0ABY9TCM9_BREBE</name>
<accession>A0ABY9TCM9</accession>
<dbReference type="EMBL" id="CP134050">
    <property type="protein sequence ID" value="WNC17816.1"/>
    <property type="molecule type" value="Genomic_DNA"/>
</dbReference>
<feature type="domain" description="HTH hxlR-type" evidence="4">
    <location>
        <begin position="9"/>
        <end position="108"/>
    </location>
</feature>
<dbReference type="PANTHER" id="PTHR33204">
    <property type="entry name" value="TRANSCRIPTIONAL REGULATOR, MARR FAMILY"/>
    <property type="match status" value="1"/>
</dbReference>
<protein>
    <submittedName>
        <fullName evidence="5">Helix-turn-helix domain-containing protein</fullName>
    </submittedName>
</protein>
<organism evidence="5 6">
    <name type="scientific">Brevibacillus brevis</name>
    <name type="common">Bacillus brevis</name>
    <dbReference type="NCBI Taxonomy" id="1393"/>
    <lineage>
        <taxon>Bacteria</taxon>
        <taxon>Bacillati</taxon>
        <taxon>Bacillota</taxon>
        <taxon>Bacilli</taxon>
        <taxon>Bacillales</taxon>
        <taxon>Paenibacillaceae</taxon>
        <taxon>Brevibacillus</taxon>
    </lineage>
</organism>